<evidence type="ECO:0000256" key="1">
    <source>
        <dbReference type="SAM" id="MobiDB-lite"/>
    </source>
</evidence>
<comment type="caution">
    <text evidence="2">The sequence shown here is derived from an EMBL/GenBank/DDBJ whole genome shotgun (WGS) entry which is preliminary data.</text>
</comment>
<dbReference type="Proteomes" id="UP000320876">
    <property type="component" value="Unassembled WGS sequence"/>
</dbReference>
<proteinExistence type="predicted"/>
<feature type="region of interest" description="Disordered" evidence="1">
    <location>
        <begin position="1"/>
        <end position="72"/>
    </location>
</feature>
<sequence length="72" mass="7597">MAAVRVADHPDHRALLARPAPRGRSAPRDLGAHLVLQDPQDLRHALPGAEAGREGGPAGGLPAEDLPDVEEW</sequence>
<organism evidence="2 3">
    <name type="scientific">Amycolatopsis cihanbeyliensis</name>
    <dbReference type="NCBI Taxonomy" id="1128664"/>
    <lineage>
        <taxon>Bacteria</taxon>
        <taxon>Bacillati</taxon>
        <taxon>Actinomycetota</taxon>
        <taxon>Actinomycetes</taxon>
        <taxon>Pseudonocardiales</taxon>
        <taxon>Pseudonocardiaceae</taxon>
        <taxon>Amycolatopsis</taxon>
    </lineage>
</organism>
<protein>
    <submittedName>
        <fullName evidence="2">Uncharacterized protein</fullName>
    </submittedName>
</protein>
<dbReference type="RefSeq" id="WP_170220811.1">
    <property type="nucleotide sequence ID" value="NZ_VFML01000001.1"/>
</dbReference>
<reference evidence="2 3" key="1">
    <citation type="submission" date="2019-06" db="EMBL/GenBank/DDBJ databases">
        <title>Sequencing the genomes of 1000 actinobacteria strains.</title>
        <authorList>
            <person name="Klenk H.-P."/>
        </authorList>
    </citation>
    <scope>NUCLEOTIDE SEQUENCE [LARGE SCALE GENOMIC DNA]</scope>
    <source>
        <strain evidence="2 3">DSM 45679</strain>
    </source>
</reference>
<evidence type="ECO:0000313" key="2">
    <source>
        <dbReference type="EMBL" id="TQJ03152.1"/>
    </source>
</evidence>
<dbReference type="EMBL" id="VFML01000001">
    <property type="protein sequence ID" value="TQJ03152.1"/>
    <property type="molecule type" value="Genomic_DNA"/>
</dbReference>
<feature type="compositionally biased region" description="Basic and acidic residues" evidence="1">
    <location>
        <begin position="1"/>
        <end position="14"/>
    </location>
</feature>
<evidence type="ECO:0000313" key="3">
    <source>
        <dbReference type="Proteomes" id="UP000320876"/>
    </source>
</evidence>
<name>A0A542DJ79_AMYCI</name>
<accession>A0A542DJ79</accession>
<keyword evidence="3" id="KW-1185">Reference proteome</keyword>
<gene>
    <name evidence="2" type="ORF">FB471_2902</name>
</gene>
<dbReference type="AlphaFoldDB" id="A0A542DJ79"/>